<dbReference type="EMBL" id="JAERUA010000014">
    <property type="protein sequence ID" value="KAI1890765.1"/>
    <property type="molecule type" value="Genomic_DNA"/>
</dbReference>
<proteinExistence type="predicted"/>
<evidence type="ECO:0000313" key="2">
    <source>
        <dbReference type="EMBL" id="KAI1890765.1"/>
    </source>
</evidence>
<protein>
    <submittedName>
        <fullName evidence="2">Uncharacterized protein</fullName>
    </submittedName>
</protein>
<sequence length="230" mass="25099">MLDLSSLYNSEEKLNLSEAHRDTDISYVQNHVQYQQANLDSTGEWANSTKPVWPSGPGTAASRVPRHAAERPGGCLPSLEFQLCNGDTNGGWRLPVGGGCSSKSSHAVPLLHGGGAETIYIRGGLRFDQQGEHPTNPRKVYNQGPAPGDDTRETTVPNTEAETDQHHRFLPGKAKSSTHAPEIRAVKTDGSVTVPKYHSNTTASLRNLNPAQTVMFTFTRRTCNYLSLYI</sequence>
<organism evidence="2 3">
    <name type="scientific">Albula goreensis</name>
    <dbReference type="NCBI Taxonomy" id="1534307"/>
    <lineage>
        <taxon>Eukaryota</taxon>
        <taxon>Metazoa</taxon>
        <taxon>Chordata</taxon>
        <taxon>Craniata</taxon>
        <taxon>Vertebrata</taxon>
        <taxon>Euteleostomi</taxon>
        <taxon>Actinopterygii</taxon>
        <taxon>Neopterygii</taxon>
        <taxon>Teleostei</taxon>
        <taxon>Albuliformes</taxon>
        <taxon>Albulidae</taxon>
        <taxon>Albula</taxon>
    </lineage>
</organism>
<evidence type="ECO:0000313" key="3">
    <source>
        <dbReference type="Proteomes" id="UP000829720"/>
    </source>
</evidence>
<dbReference type="AlphaFoldDB" id="A0A8T3D7Y7"/>
<gene>
    <name evidence="2" type="ORF">AGOR_G00156990</name>
</gene>
<accession>A0A8T3D7Y7</accession>
<evidence type="ECO:0000256" key="1">
    <source>
        <dbReference type="SAM" id="MobiDB-lite"/>
    </source>
</evidence>
<keyword evidence="3" id="KW-1185">Reference proteome</keyword>
<comment type="caution">
    <text evidence="2">The sequence shown here is derived from an EMBL/GenBank/DDBJ whole genome shotgun (WGS) entry which is preliminary data.</text>
</comment>
<reference evidence="2" key="1">
    <citation type="submission" date="2021-01" db="EMBL/GenBank/DDBJ databases">
        <authorList>
            <person name="Zahm M."/>
            <person name="Roques C."/>
            <person name="Cabau C."/>
            <person name="Klopp C."/>
            <person name="Donnadieu C."/>
            <person name="Jouanno E."/>
            <person name="Lampietro C."/>
            <person name="Louis A."/>
            <person name="Herpin A."/>
            <person name="Echchiki A."/>
            <person name="Berthelot C."/>
            <person name="Parey E."/>
            <person name="Roest-Crollius H."/>
            <person name="Braasch I."/>
            <person name="Postlethwait J."/>
            <person name="Bobe J."/>
            <person name="Montfort J."/>
            <person name="Bouchez O."/>
            <person name="Begum T."/>
            <person name="Mejri S."/>
            <person name="Adams A."/>
            <person name="Chen W.-J."/>
            <person name="Guiguen Y."/>
        </authorList>
    </citation>
    <scope>NUCLEOTIDE SEQUENCE</scope>
    <source>
        <tissue evidence="2">Blood</tissue>
    </source>
</reference>
<name>A0A8T3D7Y7_9TELE</name>
<dbReference type="Proteomes" id="UP000829720">
    <property type="component" value="Unassembled WGS sequence"/>
</dbReference>
<feature type="region of interest" description="Disordered" evidence="1">
    <location>
        <begin position="128"/>
        <end position="180"/>
    </location>
</feature>